<gene>
    <name evidence="1" type="primary">ORF168036</name>
</gene>
<evidence type="ECO:0000313" key="1">
    <source>
        <dbReference type="EMBL" id="CEK88951.1"/>
    </source>
</evidence>
<dbReference type="AlphaFoldDB" id="A0A0B7B9K0"/>
<dbReference type="EMBL" id="HACG01042086">
    <property type="protein sequence ID" value="CEK88951.1"/>
    <property type="molecule type" value="Transcribed_RNA"/>
</dbReference>
<protein>
    <submittedName>
        <fullName evidence="1">Uncharacterized protein</fullName>
    </submittedName>
</protein>
<name>A0A0B7B9K0_9EUPU</name>
<reference evidence="1" key="1">
    <citation type="submission" date="2014-12" db="EMBL/GenBank/DDBJ databases">
        <title>Insight into the proteome of Arion vulgaris.</title>
        <authorList>
            <person name="Aradska J."/>
            <person name="Bulat T."/>
            <person name="Smidak R."/>
            <person name="Sarate P."/>
            <person name="Gangsoo J."/>
            <person name="Sialana F."/>
            <person name="Bilban M."/>
            <person name="Lubec G."/>
        </authorList>
    </citation>
    <scope>NUCLEOTIDE SEQUENCE</scope>
    <source>
        <tissue evidence="1">Skin</tissue>
    </source>
</reference>
<organism evidence="1">
    <name type="scientific">Arion vulgaris</name>
    <dbReference type="NCBI Taxonomy" id="1028688"/>
    <lineage>
        <taxon>Eukaryota</taxon>
        <taxon>Metazoa</taxon>
        <taxon>Spiralia</taxon>
        <taxon>Lophotrochozoa</taxon>
        <taxon>Mollusca</taxon>
        <taxon>Gastropoda</taxon>
        <taxon>Heterobranchia</taxon>
        <taxon>Euthyneura</taxon>
        <taxon>Panpulmonata</taxon>
        <taxon>Eupulmonata</taxon>
        <taxon>Stylommatophora</taxon>
        <taxon>Helicina</taxon>
        <taxon>Arionoidea</taxon>
        <taxon>Arionidae</taxon>
        <taxon>Arion</taxon>
    </lineage>
</organism>
<sequence length="93" mass="10328">MILPSGPNILTSMSKNPPSATSNIKFILVPEDTFSKKHSSACASMFTKYPSDNANSINNRAKCMKLMMRFILRRQSASYSCDDTIADSNQQQC</sequence>
<proteinExistence type="predicted"/>
<feature type="non-terminal residue" evidence="1">
    <location>
        <position position="93"/>
    </location>
</feature>
<accession>A0A0B7B9K0</accession>